<reference evidence="1 2" key="1">
    <citation type="journal article" date="2004" name="Science">
        <title>A predator unmasked: life cycle of Bdellovibrio bacteriovorus from a genomic perspective.</title>
        <authorList>
            <person name="Rendulic S."/>
            <person name="Jagtap P."/>
            <person name="Rosinus A."/>
            <person name="Eppinger M."/>
            <person name="Baar C."/>
            <person name="Lanz C."/>
            <person name="Keller H."/>
            <person name="Lambert C."/>
            <person name="Evans K.J."/>
            <person name="Goesmann A."/>
            <person name="Meyer F."/>
            <person name="Sockett R.E."/>
            <person name="Schuster S.C."/>
        </authorList>
    </citation>
    <scope>NUCLEOTIDE SEQUENCE [LARGE SCALE GENOMIC DNA]</scope>
    <source>
        <strain evidence="2">ATCC 15356 / DSM 50701 / NCIMB 9529 / HD100</strain>
    </source>
</reference>
<dbReference type="Gene3D" id="3.30.1150.10">
    <property type="match status" value="1"/>
</dbReference>
<proteinExistence type="predicted"/>
<gene>
    <name evidence="1" type="ordered locus">Bd3825</name>
</gene>
<dbReference type="KEGG" id="bba:Bd3825"/>
<evidence type="ECO:0000313" key="2">
    <source>
        <dbReference type="Proteomes" id="UP000008080"/>
    </source>
</evidence>
<name>Q6MGU6_BDEBA</name>
<dbReference type="Proteomes" id="UP000008080">
    <property type="component" value="Chromosome"/>
</dbReference>
<keyword evidence="2" id="KW-1185">Reference proteome</keyword>
<dbReference type="EMBL" id="BX842656">
    <property type="protein sequence ID" value="CAE81183.1"/>
    <property type="molecule type" value="Genomic_DNA"/>
</dbReference>
<protein>
    <recommendedName>
        <fullName evidence="3">TonB C-terminal domain-containing protein</fullName>
    </recommendedName>
</protein>
<dbReference type="GeneID" id="93014595"/>
<dbReference type="STRING" id="264462.Bd3825"/>
<dbReference type="HOGENOM" id="CLU_948860_0_0_7"/>
<dbReference type="RefSeq" id="WP_011166126.1">
    <property type="nucleotide sequence ID" value="NC_005363.1"/>
</dbReference>
<dbReference type="SUPFAM" id="SSF74653">
    <property type="entry name" value="TolA/TonB C-terminal domain"/>
    <property type="match status" value="1"/>
</dbReference>
<organism evidence="1 2">
    <name type="scientific">Bdellovibrio bacteriovorus (strain ATCC 15356 / DSM 50701 / NCIMB 9529 / HD100)</name>
    <dbReference type="NCBI Taxonomy" id="264462"/>
    <lineage>
        <taxon>Bacteria</taxon>
        <taxon>Pseudomonadati</taxon>
        <taxon>Bdellovibrionota</taxon>
        <taxon>Bdellovibrionia</taxon>
        <taxon>Bdellovibrionales</taxon>
        <taxon>Pseudobdellovibrionaceae</taxon>
        <taxon>Bdellovibrio</taxon>
    </lineage>
</organism>
<evidence type="ECO:0008006" key="3">
    <source>
        <dbReference type="Google" id="ProtNLM"/>
    </source>
</evidence>
<sequence length="293" mass="33366">MHSSRWILTSVTIHALALSALWLGKPAVIEVPHSPDPIPVEFAVVEKSHAPSAGPKRGIPSGASQAMGAKPGTITKSLFKTYDFNDSEDVTENSDGPARDFRDRATYALESANVFADTDNWDYHREVFRRIDSELMFDSILAQYNHFGTVMLQFEVDEKGYLLEKSLRASSEDPILKVHAVRAVRKALTEKFQELKWSSENTIFQAKFEFLSDSPSLNFRKQREFGKPVLNFTRATKEKPVATNLQDHLLNGGIDYDAFAMVERWQKYNKKKRLDVGEYDPFAHYRKDPAYLL</sequence>
<evidence type="ECO:0000313" key="1">
    <source>
        <dbReference type="EMBL" id="CAE81183.1"/>
    </source>
</evidence>
<accession>Q6MGU6</accession>
<dbReference type="AlphaFoldDB" id="Q6MGU6"/>